<accession>A0ABT7PMP1</accession>
<protein>
    <submittedName>
        <fullName evidence="5">EF-P lysine aminoacylase EpmA</fullName>
    </submittedName>
</protein>
<keyword evidence="2" id="KW-0547">Nucleotide-binding</keyword>
<evidence type="ECO:0000256" key="3">
    <source>
        <dbReference type="ARBA" id="ARBA00022840"/>
    </source>
</evidence>
<dbReference type="NCBIfam" id="TIGR00462">
    <property type="entry name" value="genX"/>
    <property type="match status" value="1"/>
</dbReference>
<dbReference type="InterPro" id="IPR004525">
    <property type="entry name" value="EpmA"/>
</dbReference>
<dbReference type="NCBIfam" id="NF006828">
    <property type="entry name" value="PRK09350.1"/>
    <property type="match status" value="1"/>
</dbReference>
<dbReference type="RefSeq" id="WP_289165264.1">
    <property type="nucleotide sequence ID" value="NZ_JASZZN010000016.1"/>
</dbReference>
<keyword evidence="1" id="KW-0436">Ligase</keyword>
<dbReference type="Pfam" id="PF00152">
    <property type="entry name" value="tRNA-synt_2"/>
    <property type="match status" value="1"/>
</dbReference>
<dbReference type="EMBL" id="JASZZN010000016">
    <property type="protein sequence ID" value="MDM4017740.1"/>
    <property type="molecule type" value="Genomic_DNA"/>
</dbReference>
<evidence type="ECO:0000256" key="2">
    <source>
        <dbReference type="ARBA" id="ARBA00022741"/>
    </source>
</evidence>
<dbReference type="InterPro" id="IPR004364">
    <property type="entry name" value="Aa-tRNA-synt_II"/>
</dbReference>
<reference evidence="5 6" key="1">
    <citation type="submission" date="2023-06" db="EMBL/GenBank/DDBJ databases">
        <title>Roseiconus lacunae JC819 isolated from Gulf of Mannar region, Tamil Nadu.</title>
        <authorList>
            <person name="Pk S."/>
            <person name="Ch S."/>
            <person name="Ch V.R."/>
        </authorList>
    </citation>
    <scope>NUCLEOTIDE SEQUENCE [LARGE SCALE GENOMIC DNA]</scope>
    <source>
        <strain evidence="5 6">JC819</strain>
    </source>
</reference>
<dbReference type="InterPro" id="IPR006195">
    <property type="entry name" value="aa-tRNA-synth_II"/>
</dbReference>
<organism evidence="5 6">
    <name type="scientific">Roseiconus lacunae</name>
    <dbReference type="NCBI Taxonomy" id="2605694"/>
    <lineage>
        <taxon>Bacteria</taxon>
        <taxon>Pseudomonadati</taxon>
        <taxon>Planctomycetota</taxon>
        <taxon>Planctomycetia</taxon>
        <taxon>Pirellulales</taxon>
        <taxon>Pirellulaceae</taxon>
        <taxon>Roseiconus</taxon>
    </lineage>
</organism>
<sequence length="323" mass="35531">MINLQTLTARAELLRRTRHFFDRHGFSEVQPPCLSRDCVVDAYLDPISIPTDRLGVSDTRLSANYFLQTSPESAMKRLLAAGAPSIYSLGPVFRGGELGDHHNLEFTMLEWYEVNGDYESALQLTAEYVCEMLAVDQVGRVSYRDAFLNAVAIDPLEASDGEVIALAEQLLPDWSPTSAGRSHDDRDDALDIILSQKVSATLGAKHPQLLIDYPLSQAALAKPSGNDPRCACRFELFVGGVELANGYDELLDADELQERYRINNEKRVAVGKSPLAIETSLIAAMRQGLPPCSGVALGFDRLMMVMTESPALSDVIPLPFWEA</sequence>
<gene>
    <name evidence="5" type="primary">epmA</name>
    <name evidence="5" type="ORF">QTN89_19990</name>
</gene>
<keyword evidence="3" id="KW-0067">ATP-binding</keyword>
<evidence type="ECO:0000259" key="4">
    <source>
        <dbReference type="PROSITE" id="PS50862"/>
    </source>
</evidence>
<evidence type="ECO:0000313" key="5">
    <source>
        <dbReference type="EMBL" id="MDM4017740.1"/>
    </source>
</evidence>
<comment type="caution">
    <text evidence="5">The sequence shown here is derived from an EMBL/GenBank/DDBJ whole genome shotgun (WGS) entry which is preliminary data.</text>
</comment>
<evidence type="ECO:0000256" key="1">
    <source>
        <dbReference type="ARBA" id="ARBA00022598"/>
    </source>
</evidence>
<dbReference type="PROSITE" id="PS50862">
    <property type="entry name" value="AA_TRNA_LIGASE_II"/>
    <property type="match status" value="1"/>
</dbReference>
<keyword evidence="6" id="KW-1185">Reference proteome</keyword>
<feature type="domain" description="Aminoacyl-transfer RNA synthetases class-II family profile" evidence="4">
    <location>
        <begin position="10"/>
        <end position="317"/>
    </location>
</feature>
<name>A0ABT7PMP1_9BACT</name>
<dbReference type="Proteomes" id="UP001239462">
    <property type="component" value="Unassembled WGS sequence"/>
</dbReference>
<dbReference type="Gene3D" id="3.30.930.10">
    <property type="entry name" value="Bira Bifunctional Protein, Domain 2"/>
    <property type="match status" value="1"/>
</dbReference>
<dbReference type="SUPFAM" id="SSF55681">
    <property type="entry name" value="Class II aaRS and biotin synthetases"/>
    <property type="match status" value="1"/>
</dbReference>
<proteinExistence type="predicted"/>
<dbReference type="InterPro" id="IPR045864">
    <property type="entry name" value="aa-tRNA-synth_II/BPL/LPL"/>
</dbReference>
<dbReference type="PANTHER" id="PTHR42918:SF6">
    <property type="entry name" value="ELONGATION FACTOR P--(R)-BETA-LYSINE LIGASE"/>
    <property type="match status" value="1"/>
</dbReference>
<evidence type="ECO:0000313" key="6">
    <source>
        <dbReference type="Proteomes" id="UP001239462"/>
    </source>
</evidence>
<dbReference type="PANTHER" id="PTHR42918">
    <property type="entry name" value="LYSYL-TRNA SYNTHETASE"/>
    <property type="match status" value="1"/>
</dbReference>